<protein>
    <submittedName>
        <fullName evidence="1">2-methylfumaryl-CoA hydratase</fullName>
        <ecNumber evidence="1">4.2.1.148</ecNumber>
    </submittedName>
</protein>
<sequence>MTKPGGNFFEDFKLGQVLEHATPRTITDGDCALYIALTGTRFPVHCAQPVAHALGYRDRTVDDLLAFHIAFGKTVPDISVNAVANLGYADIRFLSPIYPGDTLSTTSTVIGLKENSSGKNGIVYVRSISCNQDKKEVLSWIRWVMVHKNSNTPAPETAVPKLPEFVAPADLAIPAELDAHQYETAITGGSRLWDDYKTGERIDHPAGMTVDDTDHTLATKLYQNNARLHFDDFAMKQTPFGRRLMYGGHVISVCRALTYDGLENAFAIAAINAGTHCNPSFGGDTFYARSEVLDKWQIPGRNDLGALRLRLVGVKNLNLAELTATHVEQNGKTVYHPNVVLDLDYTVLMPRQ</sequence>
<dbReference type="PIRSF" id="PIRSF021494">
    <property type="entry name" value="Rv0216_prd"/>
    <property type="match status" value="1"/>
</dbReference>
<dbReference type="Proteomes" id="UP000245081">
    <property type="component" value="Unassembled WGS sequence"/>
</dbReference>
<dbReference type="PANTHER" id="PTHR43664">
    <property type="entry name" value="MONOAMINE OXIDASE-RELATED"/>
    <property type="match status" value="1"/>
</dbReference>
<proteinExistence type="predicted"/>
<gene>
    <name evidence="1" type="primary">mch</name>
    <name evidence="1" type="ORF">NMK_2504</name>
</gene>
<dbReference type="Gene3D" id="3.10.129.10">
    <property type="entry name" value="Hotdog Thioesterase"/>
    <property type="match status" value="1"/>
</dbReference>
<accession>A0A2R5FDG3</accession>
<dbReference type="AlphaFoldDB" id="A0A2R5FDG3"/>
<dbReference type="CDD" id="cd03451">
    <property type="entry name" value="FkbR2"/>
    <property type="match status" value="2"/>
</dbReference>
<comment type="caution">
    <text evidence="1">The sequence shown here is derived from an EMBL/GenBank/DDBJ whole genome shotgun (WGS) entry which is preliminary data.</text>
</comment>
<reference evidence="1 2" key="1">
    <citation type="journal article" date="2018" name="Environ. Microbiol.">
        <title>Isolation and genomic characterization of Novimethylophilus kurashikiensis gen. nov. sp. nov., a new lanthanide-dependent methylotrophic species of Methylophilaceae.</title>
        <authorList>
            <person name="Lv H."/>
            <person name="Sahin N."/>
            <person name="Tani A."/>
        </authorList>
    </citation>
    <scope>NUCLEOTIDE SEQUENCE [LARGE SCALE GENOMIC DNA]</scope>
    <source>
        <strain evidence="1 2">La2-4</strain>
    </source>
</reference>
<dbReference type="OrthoDB" id="6703795at2"/>
<evidence type="ECO:0000313" key="1">
    <source>
        <dbReference type="EMBL" id="GBG14903.1"/>
    </source>
</evidence>
<dbReference type="Pfam" id="PF19315">
    <property type="entry name" value="MC_hydratase"/>
    <property type="match status" value="1"/>
</dbReference>
<organism evidence="1 2">
    <name type="scientific">Novimethylophilus kurashikiensis</name>
    <dbReference type="NCBI Taxonomy" id="1825523"/>
    <lineage>
        <taxon>Bacteria</taxon>
        <taxon>Pseudomonadati</taxon>
        <taxon>Pseudomonadota</taxon>
        <taxon>Betaproteobacteria</taxon>
        <taxon>Nitrosomonadales</taxon>
        <taxon>Methylophilaceae</taxon>
        <taxon>Novimethylophilus</taxon>
    </lineage>
</organism>
<dbReference type="InterPro" id="IPR016790">
    <property type="entry name" value="Thiol_ester_hydratase_Rv0216"/>
</dbReference>
<dbReference type="GO" id="GO:0016829">
    <property type="term" value="F:lyase activity"/>
    <property type="evidence" value="ECO:0007669"/>
    <property type="project" value="UniProtKB-KW"/>
</dbReference>
<dbReference type="InterPro" id="IPR029069">
    <property type="entry name" value="HotDog_dom_sf"/>
</dbReference>
<keyword evidence="2" id="KW-1185">Reference proteome</keyword>
<dbReference type="InterPro" id="IPR048274">
    <property type="entry name" value="MC_hydratase"/>
</dbReference>
<dbReference type="InterPro" id="IPR052342">
    <property type="entry name" value="MCH/BMMD"/>
</dbReference>
<dbReference type="SUPFAM" id="SSF54637">
    <property type="entry name" value="Thioesterase/thiol ester dehydrase-isomerase"/>
    <property type="match status" value="2"/>
</dbReference>
<keyword evidence="1" id="KW-0456">Lyase</keyword>
<name>A0A2R5FDG3_9PROT</name>
<evidence type="ECO:0000313" key="2">
    <source>
        <dbReference type="Proteomes" id="UP000245081"/>
    </source>
</evidence>
<dbReference type="EMBL" id="BDOQ01000012">
    <property type="protein sequence ID" value="GBG14903.1"/>
    <property type="molecule type" value="Genomic_DNA"/>
</dbReference>
<dbReference type="PANTHER" id="PTHR43664:SF1">
    <property type="entry name" value="BETA-METHYLMALYL-COA DEHYDRATASE"/>
    <property type="match status" value="1"/>
</dbReference>
<dbReference type="RefSeq" id="WP_109016083.1">
    <property type="nucleotide sequence ID" value="NZ_BDOQ01000012.1"/>
</dbReference>
<dbReference type="EC" id="4.2.1.148" evidence="1"/>